<dbReference type="GO" id="GO:0022857">
    <property type="term" value="F:transmembrane transporter activity"/>
    <property type="evidence" value="ECO:0007669"/>
    <property type="project" value="TreeGrafter"/>
</dbReference>
<dbReference type="PANTHER" id="PTHR24220">
    <property type="entry name" value="IMPORT ATP-BINDING PROTEIN"/>
    <property type="match status" value="1"/>
</dbReference>
<keyword evidence="9 12" id="KW-0131">Cell cycle</keyword>
<name>A0AA43UCB3_9LACT</name>
<evidence type="ECO:0000256" key="7">
    <source>
        <dbReference type="ARBA" id="ARBA00022840"/>
    </source>
</evidence>
<evidence type="ECO:0000256" key="11">
    <source>
        <dbReference type="ARBA" id="ARBA00055994"/>
    </source>
</evidence>
<dbReference type="InterPro" id="IPR005286">
    <property type="entry name" value="Cell_div_FtsE"/>
</dbReference>
<evidence type="ECO:0000256" key="9">
    <source>
        <dbReference type="ARBA" id="ARBA00023306"/>
    </source>
</evidence>
<comment type="function">
    <text evidence="11">Part of the ABC transporter FtsEX involved in cellular division. Has ATPase activity. Essential for cell division and viability.</text>
</comment>
<comment type="caution">
    <text evidence="14">The sequence shown here is derived from an EMBL/GenBank/DDBJ whole genome shotgun (WGS) entry which is preliminary data.</text>
</comment>
<dbReference type="GO" id="GO:0005524">
    <property type="term" value="F:ATP binding"/>
    <property type="evidence" value="ECO:0007669"/>
    <property type="project" value="UniProtKB-UniRule"/>
</dbReference>
<dbReference type="GO" id="GO:0016887">
    <property type="term" value="F:ATP hydrolysis activity"/>
    <property type="evidence" value="ECO:0007669"/>
    <property type="project" value="InterPro"/>
</dbReference>
<keyword evidence="3" id="KW-0813">Transport</keyword>
<sequence>MIDLHHVTKKYPNGIIALEDINLHIDKGEFIYLVGPSGAGKSTFIKLLNREIKASQGQIYVGDFDLVKMRGKQLPYLRRFLSIIYQDYKLLDNKTVYENVAYAMEVIEKPRKEVKQRTMEVLELVGLKSKERMYPRELSGGEKQRVSIGRAIVNTPRVIIADEPTGNLDPETSWGIMEIFEEINNQGTTVIMATHNSSIVNTLKHRVVALEGGRIIRDDERGEYGYEA</sequence>
<evidence type="ECO:0000256" key="5">
    <source>
        <dbReference type="ARBA" id="ARBA00022618"/>
    </source>
</evidence>
<evidence type="ECO:0000256" key="12">
    <source>
        <dbReference type="RuleBase" id="RU365094"/>
    </source>
</evidence>
<comment type="catalytic activity">
    <reaction evidence="10">
        <text>ATP + H2O = ADP + phosphate + H(+)</text>
        <dbReference type="Rhea" id="RHEA:13065"/>
        <dbReference type="ChEBI" id="CHEBI:15377"/>
        <dbReference type="ChEBI" id="CHEBI:15378"/>
        <dbReference type="ChEBI" id="CHEBI:30616"/>
        <dbReference type="ChEBI" id="CHEBI:43474"/>
        <dbReference type="ChEBI" id="CHEBI:456216"/>
    </reaction>
</comment>
<evidence type="ECO:0000256" key="3">
    <source>
        <dbReference type="ARBA" id="ARBA00022448"/>
    </source>
</evidence>
<dbReference type="Proteomes" id="UP001171751">
    <property type="component" value="Unassembled WGS sequence"/>
</dbReference>
<dbReference type="SUPFAM" id="SSF52540">
    <property type="entry name" value="P-loop containing nucleoside triphosphate hydrolases"/>
    <property type="match status" value="1"/>
</dbReference>
<dbReference type="PROSITE" id="PS00211">
    <property type="entry name" value="ABC_TRANSPORTER_1"/>
    <property type="match status" value="1"/>
</dbReference>
<evidence type="ECO:0000256" key="4">
    <source>
        <dbReference type="ARBA" id="ARBA00022475"/>
    </source>
</evidence>
<keyword evidence="7 12" id="KW-0067">ATP-binding</keyword>
<dbReference type="EMBL" id="JAUNQW010000009">
    <property type="protein sequence ID" value="MDO5457354.1"/>
    <property type="molecule type" value="Genomic_DNA"/>
</dbReference>
<dbReference type="GO" id="GO:0005886">
    <property type="term" value="C:plasma membrane"/>
    <property type="evidence" value="ECO:0007669"/>
    <property type="project" value="UniProtKB-SubCell"/>
</dbReference>
<evidence type="ECO:0000256" key="1">
    <source>
        <dbReference type="ARBA" id="ARBA00005417"/>
    </source>
</evidence>
<evidence type="ECO:0000256" key="8">
    <source>
        <dbReference type="ARBA" id="ARBA00023136"/>
    </source>
</evidence>
<keyword evidence="6 12" id="KW-0547">Nucleotide-binding</keyword>
<comment type="similarity">
    <text evidence="1 12">Belongs to the ABC transporter superfamily.</text>
</comment>
<keyword evidence="15" id="KW-1185">Reference proteome</keyword>
<proteinExistence type="inferred from homology"/>
<dbReference type="AlphaFoldDB" id="A0AA43UCB3"/>
<dbReference type="InterPro" id="IPR015854">
    <property type="entry name" value="ABC_transpr_LolD-like"/>
</dbReference>
<dbReference type="InterPro" id="IPR017871">
    <property type="entry name" value="ABC_transporter-like_CS"/>
</dbReference>
<dbReference type="InterPro" id="IPR003439">
    <property type="entry name" value="ABC_transporter-like_ATP-bd"/>
</dbReference>
<evidence type="ECO:0000256" key="10">
    <source>
        <dbReference type="ARBA" id="ARBA00049360"/>
    </source>
</evidence>
<dbReference type="InterPro" id="IPR003593">
    <property type="entry name" value="AAA+_ATPase"/>
</dbReference>
<keyword evidence="8 12" id="KW-0472">Membrane</keyword>
<gene>
    <name evidence="12 14" type="primary">ftsE</name>
    <name evidence="14" type="ORF">Q4F26_03330</name>
</gene>
<evidence type="ECO:0000313" key="14">
    <source>
        <dbReference type="EMBL" id="MDO5457354.1"/>
    </source>
</evidence>
<dbReference type="InterPro" id="IPR027417">
    <property type="entry name" value="P-loop_NTPase"/>
</dbReference>
<comment type="subcellular location">
    <subcellularLocation>
        <location evidence="12">Cell membrane</location>
        <topology evidence="12">Peripheral membrane protein</topology>
        <orientation evidence="12">Cytoplasmic side</orientation>
    </subcellularLocation>
</comment>
<dbReference type="FunFam" id="3.40.50.300:FF:000056">
    <property type="entry name" value="Cell division ATP-binding protein FtsE"/>
    <property type="match status" value="1"/>
</dbReference>
<reference evidence="14" key="1">
    <citation type="submission" date="2023-07" db="EMBL/GenBank/DDBJ databases">
        <title>Between Cages and Wild: Unraveling the Impact of Captivity on Animal Microbiomes and Antimicrobial Resistance.</title>
        <authorList>
            <person name="Schmartz G.P."/>
            <person name="Rehner J."/>
            <person name="Schuff M.J."/>
            <person name="Becker S.L."/>
            <person name="Kravczyk M."/>
            <person name="Gurevich A."/>
            <person name="Francke R."/>
            <person name="Mueller R."/>
            <person name="Keller V."/>
            <person name="Keller A."/>
        </authorList>
    </citation>
    <scope>NUCLEOTIDE SEQUENCE</scope>
    <source>
        <strain evidence="14">S39M_St_73</strain>
    </source>
</reference>
<evidence type="ECO:0000313" key="15">
    <source>
        <dbReference type="Proteomes" id="UP001171751"/>
    </source>
</evidence>
<dbReference type="PANTHER" id="PTHR24220:SF470">
    <property type="entry name" value="CELL DIVISION ATP-BINDING PROTEIN FTSE"/>
    <property type="match status" value="1"/>
</dbReference>
<dbReference type="PROSITE" id="PS50893">
    <property type="entry name" value="ABC_TRANSPORTER_2"/>
    <property type="match status" value="1"/>
</dbReference>
<dbReference type="Pfam" id="PF00005">
    <property type="entry name" value="ABC_tran"/>
    <property type="match status" value="1"/>
</dbReference>
<feature type="domain" description="ABC transporter" evidence="13">
    <location>
        <begin position="2"/>
        <end position="228"/>
    </location>
</feature>
<dbReference type="NCBIfam" id="TIGR02673">
    <property type="entry name" value="FtsE"/>
    <property type="match status" value="1"/>
</dbReference>
<evidence type="ECO:0000256" key="6">
    <source>
        <dbReference type="ARBA" id="ARBA00022741"/>
    </source>
</evidence>
<comment type="subunit">
    <text evidence="12">Homodimer. Forms a membrane-associated complex with FtsX.</text>
</comment>
<keyword evidence="4 12" id="KW-1003">Cell membrane</keyword>
<dbReference type="SMART" id="SM00382">
    <property type="entry name" value="AAA"/>
    <property type="match status" value="1"/>
</dbReference>
<organism evidence="14 15">
    <name type="scientific">Atopococcus tabaci</name>
    <dbReference type="NCBI Taxonomy" id="269774"/>
    <lineage>
        <taxon>Bacteria</taxon>
        <taxon>Bacillati</taxon>
        <taxon>Bacillota</taxon>
        <taxon>Bacilli</taxon>
        <taxon>Lactobacillales</taxon>
        <taxon>Carnobacteriaceae</taxon>
        <taxon>Atopococcus</taxon>
    </lineage>
</organism>
<accession>A0AA43UCB3</accession>
<evidence type="ECO:0000256" key="2">
    <source>
        <dbReference type="ARBA" id="ARBA00020019"/>
    </source>
</evidence>
<protein>
    <recommendedName>
        <fullName evidence="2 12">Cell division ATP-binding protein FtsE</fullName>
    </recommendedName>
</protein>
<evidence type="ECO:0000259" key="13">
    <source>
        <dbReference type="PROSITE" id="PS50893"/>
    </source>
</evidence>
<dbReference type="GO" id="GO:0051301">
    <property type="term" value="P:cell division"/>
    <property type="evidence" value="ECO:0007669"/>
    <property type="project" value="UniProtKB-UniRule"/>
</dbReference>
<keyword evidence="5 12" id="KW-0132">Cell division</keyword>
<dbReference type="Gene3D" id="3.40.50.300">
    <property type="entry name" value="P-loop containing nucleotide triphosphate hydrolases"/>
    <property type="match status" value="1"/>
</dbReference>